<feature type="region of interest" description="Disordered" evidence="2">
    <location>
        <begin position="430"/>
        <end position="469"/>
    </location>
</feature>
<dbReference type="GO" id="GO:0003676">
    <property type="term" value="F:nucleic acid binding"/>
    <property type="evidence" value="ECO:0007669"/>
    <property type="project" value="InterPro"/>
</dbReference>
<dbReference type="Gene3D" id="3.30.420.10">
    <property type="entry name" value="Ribonuclease H-like superfamily/Ribonuclease H"/>
    <property type="match status" value="1"/>
</dbReference>
<protein>
    <submittedName>
        <fullName evidence="3">Uncharacterized protein</fullName>
    </submittedName>
</protein>
<feature type="compositionally biased region" description="Polar residues" evidence="2">
    <location>
        <begin position="1152"/>
        <end position="1170"/>
    </location>
</feature>
<evidence type="ECO:0000256" key="1">
    <source>
        <dbReference type="ARBA" id="ARBA00022581"/>
    </source>
</evidence>
<keyword evidence="1" id="KW-0945">Host-virus interaction</keyword>
<gene>
    <name evidence="3" type="ORF">HYH03_003351</name>
</gene>
<dbReference type="EMBL" id="JAEHOE010000009">
    <property type="protein sequence ID" value="KAG2498600.1"/>
    <property type="molecule type" value="Genomic_DNA"/>
</dbReference>
<keyword evidence="4" id="KW-1185">Reference proteome</keyword>
<feature type="region of interest" description="Disordered" evidence="2">
    <location>
        <begin position="1124"/>
        <end position="1185"/>
    </location>
</feature>
<accession>A0A835Y958</accession>
<evidence type="ECO:0000256" key="2">
    <source>
        <dbReference type="SAM" id="MobiDB-lite"/>
    </source>
</evidence>
<reference evidence="3" key="1">
    <citation type="journal article" date="2020" name="bioRxiv">
        <title>Comparative genomics of Chlamydomonas.</title>
        <authorList>
            <person name="Craig R.J."/>
            <person name="Hasan A.R."/>
            <person name="Ness R.W."/>
            <person name="Keightley P.D."/>
        </authorList>
    </citation>
    <scope>NUCLEOTIDE SEQUENCE</scope>
    <source>
        <strain evidence="3">CCAP 11/70</strain>
    </source>
</reference>
<dbReference type="InterPro" id="IPR012337">
    <property type="entry name" value="RNaseH-like_sf"/>
</dbReference>
<feature type="compositionally biased region" description="Pro residues" evidence="2">
    <location>
        <begin position="437"/>
        <end position="463"/>
    </location>
</feature>
<feature type="compositionally biased region" description="Low complexity" evidence="2">
    <location>
        <begin position="1124"/>
        <end position="1134"/>
    </location>
</feature>
<evidence type="ECO:0000313" key="3">
    <source>
        <dbReference type="EMBL" id="KAG2498600.1"/>
    </source>
</evidence>
<dbReference type="Proteomes" id="UP000612055">
    <property type="component" value="Unassembled WGS sequence"/>
</dbReference>
<feature type="region of interest" description="Disordered" evidence="2">
    <location>
        <begin position="1438"/>
        <end position="1496"/>
    </location>
</feature>
<feature type="region of interest" description="Disordered" evidence="2">
    <location>
        <begin position="175"/>
        <end position="241"/>
    </location>
</feature>
<proteinExistence type="predicted"/>
<feature type="region of interest" description="Disordered" evidence="2">
    <location>
        <begin position="1671"/>
        <end position="1707"/>
    </location>
</feature>
<sequence length="2050" mass="208899">MSSEAAAGYEDNLFTDPGEVSLAGAATSVGAEGEGGPQAAVRAVPCTSKHLYAALNRRFPSPGPAPELEPQRLWAEAKRYVAKVLTREPAHELLLDAILQTMWPHLLEGGSGPPLERLRALCEEESDVFAVREQAPGFWSVRLVCAELAALGMAAKATEAALAAAAAAAVETAGPSTTSHGAACSAAPAEAEQAAAAPAVEDARTPDGAVRGEGPGSGPGDRALPVEAAGSDVTRGDAAAEGTASEGALAALLGAMDPAELAALIPRAFPGDGLSAQGLPEATSRRAIAAWLATSPQPHAGELTCAMPQLGEHLRRYPRGPWRNPAYKWPKLKPFLLAPESQGVFVVGGEAGKGHEWVRLDVAALRRAADVEVEAIGADAAEAMVAAAALVPATESSETAAVAGVAAAGDAASPRTVADYSSTQALPLVTSPAPTAAAPPPPPGAAAAAPPPPPPPPPPPSPPRESLHEALQRRFPSLAPTDPRCLENAAKRAVAFLLDETPSGELSLARLEELVPRVLNGAKPPRRLRALCEEEPDVFAVRLQPSTHCMVRLLLGAGPRPAPLATAHAARSRPPPAPSSATATQRALRTALLARFPFPGAAFELEAERFRSAAKRHVAKALAMAPGHELSIGALLSAAPEQLRFPVGSGSPLERLRALCEEEPDVFAVRLQPPGTLRVRLVWAELAALGKAAAAATAKAMVAAAAVEPAVPSAQGAAARAALKALPGPAAAAAAELAALIPQAFPGNGLSDQGLPENVVRRAIAAWLASSPQPHTGELACAMPQLVTHLRKEPTGLWRNPAYKWPQLKPFLLAPGSRGAFCLGRTSGGQEWLRLDVAALRRAAGAAAVEGVEGTEAAAGRQPAAGAVAAEVRAGAGGAGRAPAAPSPQGQLLSALVHRFRPLSPNDPNRLALAAKRAAAQLLAGAPRYELSLSSLGSEVPRLLGGVKLPRSLRALCEEEPDVFVVWEQQPPTHCMVRLVWGAGPGPAPGATRNAAVHSTTAACSGGAPATSTQLQAALIGRFPSPGSGPELEPERLWAAAKRYVAKALATAPGHELSVGALLSAAPEHLRLLAGSGPPLERLRALCEEEPDVFAVWEQPRGTWAVRLLWAELAALGEAAAGTTGPQAAAAEGELPSLSDTGSWPEGGSRPSGPTTLQEQARLSPQQMQAATMAAGPSGFGTATSAAQRLSEALLRRFPAPPKTPDTESDDGGTRLVAAAKRGIARLLAMAPPRFQLHLTQIGSELPRHTGGMKPPGKLRALCDEEPDVFRVVIQGASDAVVRLVCPTLVAPAAELAGEKPPAAAAVGAHSAAAGSPSATAGAADMHRPSKQLWNALSERFPATGERTENAAKRLAAKVLAEAPSHELTFAFLGSEVPRLMGGVKPPRKLRELCEEAPDVFHVWMQPPSTPMVRLVWAALARLGEAAVAARAATETAAAPSASGGLASAAAPAGPLGSGSSTAAPMAAPPSPNAWALSRSNASGPQPSAAENAAPSGGKKHVWKALFARFPTPGPAPELEPERLRMLAKRYVARGLAMAPGHELSLDAVLETMWPHLLAGGSGPPVARLRALCKEDPDVFAVWLQAPGVWMVRLVCAELAALGGVRASTGVQARPGPATAGEGLGDEAKAARDLAAAQATAAGIAPHTQHGTMAATRAAAAVPHAMGAAQATASNAALHPAAETKQERPEAVSGPAVSSETATVGGEGEAVPEALQAQAGRSSHVDGLTVSPHGCRVPIPIPVPVPPVPAPEPQLGLAILGPHHQPSPPLPIPPPPPHPAAAPPTAALPPAPVIVVSDPFTPALAAMLQHCRACTHLGLAVHSYGGAPAVVCLYAPPVAGEEAQAAADAAVYVVDLRAAEGLHGGGRAGAEAARMLLFGLRGLMEDPALGKVVHGREQVRVLEAAWGGAAAAPLLDTRLVLTGLTAMLRLPLPPPPPSTFVASSSSSAAGAPSLSLAAVTAHVSALRSGLAAAGLWADRPDLLAALSAVHFAALRDELGPGEGGGAAWGSRPLSPSQVAAAAAGARHLPELWTALWEASYLACIGEAGLR</sequence>
<feature type="compositionally biased region" description="Low complexity" evidence="2">
    <location>
        <begin position="182"/>
        <end position="200"/>
    </location>
</feature>
<comment type="caution">
    <text evidence="3">The sequence shown here is derived from an EMBL/GenBank/DDBJ whole genome shotgun (WGS) entry which is preliminary data.</text>
</comment>
<organism evidence="3 4">
    <name type="scientific">Edaphochlamys debaryana</name>
    <dbReference type="NCBI Taxonomy" id="47281"/>
    <lineage>
        <taxon>Eukaryota</taxon>
        <taxon>Viridiplantae</taxon>
        <taxon>Chlorophyta</taxon>
        <taxon>core chlorophytes</taxon>
        <taxon>Chlorophyceae</taxon>
        <taxon>CS clade</taxon>
        <taxon>Chlamydomonadales</taxon>
        <taxon>Chlamydomonadales incertae sedis</taxon>
        <taxon>Edaphochlamys</taxon>
    </lineage>
</organism>
<dbReference type="OrthoDB" id="549150at2759"/>
<dbReference type="PANTHER" id="PTHR13037">
    <property type="entry name" value="FORMIN"/>
    <property type="match status" value="1"/>
</dbReference>
<dbReference type="PANTHER" id="PTHR13037:SF24">
    <property type="entry name" value="POLYCOMB PROTEIN PCL-RELATED"/>
    <property type="match status" value="1"/>
</dbReference>
<dbReference type="SUPFAM" id="SSF53098">
    <property type="entry name" value="Ribonuclease H-like"/>
    <property type="match status" value="1"/>
</dbReference>
<feature type="compositionally biased region" description="Pro residues" evidence="2">
    <location>
        <begin position="1765"/>
        <end position="1784"/>
    </location>
</feature>
<name>A0A835Y958_9CHLO</name>
<dbReference type="InterPro" id="IPR036397">
    <property type="entry name" value="RNaseH_sf"/>
</dbReference>
<feature type="region of interest" description="Disordered" evidence="2">
    <location>
        <begin position="1760"/>
        <end position="1784"/>
    </location>
</feature>
<feature type="compositionally biased region" description="Low complexity" evidence="2">
    <location>
        <begin position="1438"/>
        <end position="1466"/>
    </location>
</feature>
<evidence type="ECO:0000313" key="4">
    <source>
        <dbReference type="Proteomes" id="UP000612055"/>
    </source>
</evidence>